<name>A0A067MRK4_BOTB1</name>
<gene>
    <name evidence="1" type="ORF">BOTBODRAFT_28758</name>
</gene>
<sequence length="56" mass="6257">MATSNLTWRVPTGTYPIAVPNPAHRDLPPVISVGSPSARHDPRSFEGLARTWFLEW</sequence>
<organism evidence="1 2">
    <name type="scientific">Botryobasidium botryosum (strain FD-172 SS1)</name>
    <dbReference type="NCBI Taxonomy" id="930990"/>
    <lineage>
        <taxon>Eukaryota</taxon>
        <taxon>Fungi</taxon>
        <taxon>Dikarya</taxon>
        <taxon>Basidiomycota</taxon>
        <taxon>Agaricomycotina</taxon>
        <taxon>Agaricomycetes</taxon>
        <taxon>Cantharellales</taxon>
        <taxon>Botryobasidiaceae</taxon>
        <taxon>Botryobasidium</taxon>
    </lineage>
</organism>
<proteinExistence type="predicted"/>
<evidence type="ECO:0000313" key="1">
    <source>
        <dbReference type="EMBL" id="KDQ18348.1"/>
    </source>
</evidence>
<protein>
    <submittedName>
        <fullName evidence="1">Uncharacterized protein</fullName>
    </submittedName>
</protein>
<reference evidence="2" key="1">
    <citation type="journal article" date="2014" name="Proc. Natl. Acad. Sci. U.S.A.">
        <title>Extensive sampling of basidiomycete genomes demonstrates inadequacy of the white-rot/brown-rot paradigm for wood decay fungi.</title>
        <authorList>
            <person name="Riley R."/>
            <person name="Salamov A.A."/>
            <person name="Brown D.W."/>
            <person name="Nagy L.G."/>
            <person name="Floudas D."/>
            <person name="Held B.W."/>
            <person name="Levasseur A."/>
            <person name="Lombard V."/>
            <person name="Morin E."/>
            <person name="Otillar R."/>
            <person name="Lindquist E.A."/>
            <person name="Sun H."/>
            <person name="LaButti K.M."/>
            <person name="Schmutz J."/>
            <person name="Jabbour D."/>
            <person name="Luo H."/>
            <person name="Baker S.E."/>
            <person name="Pisabarro A.G."/>
            <person name="Walton J.D."/>
            <person name="Blanchette R.A."/>
            <person name="Henrissat B."/>
            <person name="Martin F."/>
            <person name="Cullen D."/>
            <person name="Hibbett D.S."/>
            <person name="Grigoriev I.V."/>
        </authorList>
    </citation>
    <scope>NUCLEOTIDE SEQUENCE [LARGE SCALE GENOMIC DNA]</scope>
    <source>
        <strain evidence="2">FD-172 SS1</strain>
    </source>
</reference>
<dbReference type="AlphaFoldDB" id="A0A067MRK4"/>
<dbReference type="HOGENOM" id="CLU_3013886_0_0_1"/>
<keyword evidence="2" id="KW-1185">Reference proteome</keyword>
<dbReference type="EMBL" id="KL198021">
    <property type="protein sequence ID" value="KDQ18348.1"/>
    <property type="molecule type" value="Genomic_DNA"/>
</dbReference>
<accession>A0A067MRK4</accession>
<dbReference type="Proteomes" id="UP000027195">
    <property type="component" value="Unassembled WGS sequence"/>
</dbReference>
<dbReference type="InParanoid" id="A0A067MRK4"/>
<evidence type="ECO:0000313" key="2">
    <source>
        <dbReference type="Proteomes" id="UP000027195"/>
    </source>
</evidence>